<evidence type="ECO:0000313" key="2">
    <source>
        <dbReference type="EMBL" id="JAP15099.1"/>
    </source>
</evidence>
<keyword evidence="1" id="KW-0472">Membrane</keyword>
<feature type="non-terminal residue" evidence="2">
    <location>
        <position position="1"/>
    </location>
</feature>
<name>A0A0V0H6J4_SOLCH</name>
<reference evidence="2" key="1">
    <citation type="submission" date="2015-12" db="EMBL/GenBank/DDBJ databases">
        <title>Gene expression during late stages of embryo sac development: a critical building block for successful pollen-pistil interactions.</title>
        <authorList>
            <person name="Liu Y."/>
            <person name="Joly V."/>
            <person name="Sabar M."/>
            <person name="Matton D.P."/>
        </authorList>
    </citation>
    <scope>NUCLEOTIDE SEQUENCE</scope>
</reference>
<protein>
    <submittedName>
        <fullName evidence="2">Putative ovule protein</fullName>
    </submittedName>
</protein>
<proteinExistence type="predicted"/>
<organism evidence="2">
    <name type="scientific">Solanum chacoense</name>
    <name type="common">Chaco potato</name>
    <dbReference type="NCBI Taxonomy" id="4108"/>
    <lineage>
        <taxon>Eukaryota</taxon>
        <taxon>Viridiplantae</taxon>
        <taxon>Streptophyta</taxon>
        <taxon>Embryophyta</taxon>
        <taxon>Tracheophyta</taxon>
        <taxon>Spermatophyta</taxon>
        <taxon>Magnoliopsida</taxon>
        <taxon>eudicotyledons</taxon>
        <taxon>Gunneridae</taxon>
        <taxon>Pentapetalae</taxon>
        <taxon>asterids</taxon>
        <taxon>lamiids</taxon>
        <taxon>Solanales</taxon>
        <taxon>Solanaceae</taxon>
        <taxon>Solanoideae</taxon>
        <taxon>Solaneae</taxon>
        <taxon>Solanum</taxon>
    </lineage>
</organism>
<evidence type="ECO:0000256" key="1">
    <source>
        <dbReference type="SAM" id="Phobius"/>
    </source>
</evidence>
<feature type="transmembrane region" description="Helical" evidence="1">
    <location>
        <begin position="12"/>
        <end position="44"/>
    </location>
</feature>
<sequence length="94" mass="11035">DCEFRWWKFYTLLLNILDLACVIWADVYCVGLTIHIHSVFLLLVPDSMGKSLDEMFDVLECPLSVQLCWLGDDSSRRTKVVQRAYRCLRFNSSR</sequence>
<accession>A0A0V0H6J4</accession>
<dbReference type="EMBL" id="GEDG01025649">
    <property type="protein sequence ID" value="JAP15099.1"/>
    <property type="molecule type" value="Transcribed_RNA"/>
</dbReference>
<keyword evidence="1" id="KW-1133">Transmembrane helix</keyword>
<keyword evidence="1" id="KW-0812">Transmembrane</keyword>
<dbReference type="AlphaFoldDB" id="A0A0V0H6J4"/>